<keyword evidence="2" id="KW-0472">Membrane</keyword>
<dbReference type="PANTHER" id="PTHR37544:SF3">
    <property type="entry name" value="SPRAY"/>
    <property type="match status" value="1"/>
</dbReference>
<dbReference type="Proteomes" id="UP000034182">
    <property type="component" value="Unassembled WGS sequence"/>
</dbReference>
<evidence type="ECO:0000313" key="3">
    <source>
        <dbReference type="EMBL" id="KKY24867.1"/>
    </source>
</evidence>
<reference evidence="3 4" key="1">
    <citation type="submission" date="2015-03" db="EMBL/GenBank/DDBJ databases">
        <authorList>
            <person name="Morales-Cruz A."/>
            <person name="Amrine K.C."/>
            <person name="Cantu D."/>
        </authorList>
    </citation>
    <scope>NUCLEOTIDE SEQUENCE [LARGE SCALE GENOMIC DNA]</scope>
    <source>
        <strain evidence="3">DS831</strain>
    </source>
</reference>
<accession>A0A0G2EQ28</accession>
<proteinExistence type="predicted"/>
<feature type="compositionally biased region" description="Basic and acidic residues" evidence="1">
    <location>
        <begin position="370"/>
        <end position="382"/>
    </location>
</feature>
<dbReference type="AlphaFoldDB" id="A0A0G2EQ28"/>
<comment type="caution">
    <text evidence="3">The sequence shown here is derived from an EMBL/GenBank/DDBJ whole genome shotgun (WGS) entry which is preliminary data.</text>
</comment>
<dbReference type="PANTHER" id="PTHR37544">
    <property type="entry name" value="SPRAY-RELATED"/>
    <property type="match status" value="1"/>
</dbReference>
<feature type="region of interest" description="Disordered" evidence="1">
    <location>
        <begin position="362"/>
        <end position="431"/>
    </location>
</feature>
<evidence type="ECO:0000256" key="1">
    <source>
        <dbReference type="SAM" id="MobiDB-lite"/>
    </source>
</evidence>
<sequence>MQDKHGNLITCSNNDTIILNGPLPSAPSDCPRGPSALELILSPDVSGNETSQAAYEFCSTLVIAVWARHSSICNRNHTDLTSTDTTLALGCQPSLAAGAATVTVNTEGQVQRVAPFNTTTADDQVRRHFSNEPRELFRQAQQYYINNQNENNNGEGTGRTWHNDSLPSDFHNYLIAQRNLSGVARTLLDPHSPVPSAAAASAAFAAAYAEIFAIWLASHKDRLLLPRGDNDTASSTLSGHLIVYETRIFLSTPMFAIAVAILSLYVVMPLVVYARRPGRFLPQLPTTLASVIAMTAASGAMRDFRGTSGMTKREREEWLEGLGERYAYGSYLGAADGRVHVGVEKAPWVSVRVPLGEKKRLGWLSGGGGRGDDDGNDGKERTAWPWSRLRRKKSANSEQDGLVTEPPTGRQGSDDADAAGRRESNGIGQQH</sequence>
<name>A0A0G2EQ28_9PEZI</name>
<keyword evidence="2" id="KW-1133">Transmembrane helix</keyword>
<dbReference type="EMBL" id="LAQI01000055">
    <property type="protein sequence ID" value="KKY24867.1"/>
    <property type="molecule type" value="Genomic_DNA"/>
</dbReference>
<evidence type="ECO:0000256" key="2">
    <source>
        <dbReference type="SAM" id="Phobius"/>
    </source>
</evidence>
<organism evidence="3 4">
    <name type="scientific">Diplodia seriata</name>
    <dbReference type="NCBI Taxonomy" id="420778"/>
    <lineage>
        <taxon>Eukaryota</taxon>
        <taxon>Fungi</taxon>
        <taxon>Dikarya</taxon>
        <taxon>Ascomycota</taxon>
        <taxon>Pezizomycotina</taxon>
        <taxon>Dothideomycetes</taxon>
        <taxon>Dothideomycetes incertae sedis</taxon>
        <taxon>Botryosphaeriales</taxon>
        <taxon>Botryosphaeriaceae</taxon>
        <taxon>Diplodia</taxon>
    </lineage>
</organism>
<reference evidence="3 4" key="2">
    <citation type="submission" date="2015-05" db="EMBL/GenBank/DDBJ databases">
        <title>Distinctive expansion of gene families associated with plant cell wall degradation and secondary metabolism in the genomes of grapevine trunk pathogens.</title>
        <authorList>
            <person name="Lawrence D.P."/>
            <person name="Travadon R."/>
            <person name="Rolshausen P.E."/>
            <person name="Baumgartner K."/>
        </authorList>
    </citation>
    <scope>NUCLEOTIDE SEQUENCE [LARGE SCALE GENOMIC DNA]</scope>
    <source>
        <strain evidence="3">DS831</strain>
    </source>
</reference>
<gene>
    <name evidence="3" type="ORF">UCDDS831_g02207</name>
</gene>
<evidence type="ECO:0000313" key="4">
    <source>
        <dbReference type="Proteomes" id="UP000034182"/>
    </source>
</evidence>
<keyword evidence="2" id="KW-0812">Transmembrane</keyword>
<protein>
    <submittedName>
        <fullName evidence="3">Uncharacterized protein</fullName>
    </submittedName>
</protein>
<feature type="transmembrane region" description="Helical" evidence="2">
    <location>
        <begin position="254"/>
        <end position="274"/>
    </location>
</feature>